<comment type="similarity">
    <text evidence="3">Belongs to the KTI12 family.</text>
</comment>
<evidence type="ECO:0000313" key="6">
    <source>
        <dbReference type="Proteomes" id="UP000077315"/>
    </source>
</evidence>
<evidence type="ECO:0000256" key="1">
    <source>
        <dbReference type="ARBA" id="ARBA00022741"/>
    </source>
</evidence>
<dbReference type="GeneID" id="28989385"/>
<comment type="subunit">
    <text evidence="4">Interacts with the elongator complex.</text>
</comment>
<reference evidence="6" key="1">
    <citation type="submission" date="2015-06" db="EMBL/GenBank/DDBJ databases">
        <title>Expansion of signal transduction pathways in fungi by whole-genome duplication.</title>
        <authorList>
            <consortium name="DOE Joint Genome Institute"/>
            <person name="Corrochano L.M."/>
            <person name="Kuo A."/>
            <person name="Marcet-Houben M."/>
            <person name="Polaino S."/>
            <person name="Salamov A."/>
            <person name="Villalobos J.M."/>
            <person name="Alvarez M.I."/>
            <person name="Avalos J."/>
            <person name="Benito E.P."/>
            <person name="Benoit I."/>
            <person name="Burger G."/>
            <person name="Camino L.P."/>
            <person name="Canovas D."/>
            <person name="Cerda-Olmedo E."/>
            <person name="Cheng J.-F."/>
            <person name="Dominguez A."/>
            <person name="Elias M."/>
            <person name="Eslava A.P."/>
            <person name="Glaser F."/>
            <person name="Grimwood J."/>
            <person name="Gutierrez G."/>
            <person name="Heitman J."/>
            <person name="Henrissat B."/>
            <person name="Iturriaga E.A."/>
            <person name="Lang B.F."/>
            <person name="Lavin J.L."/>
            <person name="Lee S."/>
            <person name="Li W."/>
            <person name="Lindquist E."/>
            <person name="Lopez-Garcia S."/>
            <person name="Luque E.M."/>
            <person name="Marcos A.T."/>
            <person name="Martin J."/>
            <person name="McCluskey K."/>
            <person name="Medina H.R."/>
            <person name="Miralles-Duran A."/>
            <person name="Miyazaki A."/>
            <person name="Munoz-Torres E."/>
            <person name="Oguiza J.A."/>
            <person name="Ohm R."/>
            <person name="Olmedo M."/>
            <person name="Orejas M."/>
            <person name="Ortiz-Castellanos L."/>
            <person name="Pisabarro A.G."/>
            <person name="Rodriguez-Romero J."/>
            <person name="Ruiz-Herrera J."/>
            <person name="Ruiz-Vazquez R."/>
            <person name="Sanz C."/>
            <person name="Schackwitz W."/>
            <person name="Schmutz J."/>
            <person name="Shahriari M."/>
            <person name="Shelest E."/>
            <person name="Silva-Franco F."/>
            <person name="Soanes D."/>
            <person name="Syed K."/>
            <person name="Tagua V.G."/>
            <person name="Talbot N.J."/>
            <person name="Thon M."/>
            <person name="De vries R.P."/>
            <person name="Wiebenga A."/>
            <person name="Yadav J.S."/>
            <person name="Braun E.L."/>
            <person name="Baker S."/>
            <person name="Garre V."/>
            <person name="Horwitz B."/>
            <person name="Torres-Martinez S."/>
            <person name="Idnurm A."/>
            <person name="Herrera-Estrella A."/>
            <person name="Gabaldon T."/>
            <person name="Grigoriev I.V."/>
        </authorList>
    </citation>
    <scope>NUCLEOTIDE SEQUENCE [LARGE SCALE GENOMIC DNA]</scope>
    <source>
        <strain evidence="6">NRRL 1555(-)</strain>
    </source>
</reference>
<evidence type="ECO:0008006" key="7">
    <source>
        <dbReference type="Google" id="ProtNLM"/>
    </source>
</evidence>
<evidence type="ECO:0000256" key="3">
    <source>
        <dbReference type="ARBA" id="ARBA00025768"/>
    </source>
</evidence>
<keyword evidence="6" id="KW-1185">Reference proteome</keyword>
<dbReference type="AlphaFoldDB" id="A0A162NJV2"/>
<dbReference type="Pfam" id="PF08433">
    <property type="entry name" value="KTI12"/>
    <property type="match status" value="1"/>
</dbReference>
<dbReference type="SUPFAM" id="SSF52540">
    <property type="entry name" value="P-loop containing nucleoside triphosphate hydrolases"/>
    <property type="match status" value="1"/>
</dbReference>
<protein>
    <recommendedName>
        <fullName evidence="7">Chromatin associated protein KTI12</fullName>
    </recommendedName>
</protein>
<dbReference type="STRING" id="763407.A0A162NJV2"/>
<keyword evidence="1" id="KW-0547">Nucleotide-binding</keyword>
<sequence length="280" mass="31811">MPLIILTGYPSSGKTQRAAEINKYLLDRLEAENKSLKIHWINDESLNVHRDAYKDAREEKKARGAMMSAVERLLSKDAIVIADGLNYIKGFRYQLYCVARAISTPHCVVHTGAPVQLAREWNATRTDGYEPIVFDELVTRYEEPEARNRWDSPLFTVIYDDKEIPGDKIWDAVILRKPPPPNLSTVTKPVSDTNYVYELDKATLEIINAVIEGQKEFGPGGMPMTVPRSSEKVVNPSRTVTLSELRRLRKQFVSLNRVRTSLDVNRIGDMFADYLNTNLA</sequence>
<evidence type="ECO:0000256" key="2">
    <source>
        <dbReference type="ARBA" id="ARBA00022840"/>
    </source>
</evidence>
<dbReference type="VEuPathDB" id="FungiDB:PHYBLDRAFT_115766"/>
<dbReference type="InterPro" id="IPR013641">
    <property type="entry name" value="KTI12/PSTK"/>
</dbReference>
<dbReference type="FunCoup" id="A0A162NJV2">
    <property type="interactions" value="334"/>
</dbReference>
<accession>A0A162NJV2</accession>
<dbReference type="OrthoDB" id="9972657at2759"/>
<evidence type="ECO:0000313" key="5">
    <source>
        <dbReference type="EMBL" id="OAD70344.1"/>
    </source>
</evidence>
<evidence type="ECO:0000256" key="4">
    <source>
        <dbReference type="ARBA" id="ARBA00063730"/>
    </source>
</evidence>
<dbReference type="Proteomes" id="UP000077315">
    <property type="component" value="Unassembled WGS sequence"/>
</dbReference>
<dbReference type="GO" id="GO:0006357">
    <property type="term" value="P:regulation of transcription by RNA polymerase II"/>
    <property type="evidence" value="ECO:0007669"/>
    <property type="project" value="UniProtKB-ARBA"/>
</dbReference>
<dbReference type="GO" id="GO:0005524">
    <property type="term" value="F:ATP binding"/>
    <property type="evidence" value="ECO:0007669"/>
    <property type="project" value="UniProtKB-KW"/>
</dbReference>
<organism evidence="5 6">
    <name type="scientific">Phycomyces blakesleeanus (strain ATCC 8743b / DSM 1359 / FGSC 10004 / NBRC 33097 / NRRL 1555)</name>
    <dbReference type="NCBI Taxonomy" id="763407"/>
    <lineage>
        <taxon>Eukaryota</taxon>
        <taxon>Fungi</taxon>
        <taxon>Fungi incertae sedis</taxon>
        <taxon>Mucoromycota</taxon>
        <taxon>Mucoromycotina</taxon>
        <taxon>Mucoromycetes</taxon>
        <taxon>Mucorales</taxon>
        <taxon>Phycomycetaceae</taxon>
        <taxon>Phycomyces</taxon>
    </lineage>
</organism>
<name>A0A162NJV2_PHYB8</name>
<dbReference type="InterPro" id="IPR027417">
    <property type="entry name" value="P-loop_NTPase"/>
</dbReference>
<dbReference type="PANTHER" id="PTHR12435">
    <property type="match status" value="1"/>
</dbReference>
<keyword evidence="2" id="KW-0067">ATP-binding</keyword>
<dbReference type="RefSeq" id="XP_018288384.1">
    <property type="nucleotide sequence ID" value="XM_018428479.1"/>
</dbReference>
<dbReference type="FunFam" id="3.40.50.300:FF:000827">
    <property type="entry name" value="KTI12 chromatin-associated homolog"/>
    <property type="match status" value="1"/>
</dbReference>
<gene>
    <name evidence="5" type="ORF">PHYBLDRAFT_115766</name>
</gene>
<dbReference type="GO" id="GO:0006400">
    <property type="term" value="P:tRNA modification"/>
    <property type="evidence" value="ECO:0007669"/>
    <property type="project" value="UniProtKB-ARBA"/>
</dbReference>
<dbReference type="Gene3D" id="3.40.50.300">
    <property type="entry name" value="P-loop containing nucleotide triphosphate hydrolases"/>
    <property type="match status" value="1"/>
</dbReference>
<dbReference type="EMBL" id="KV440989">
    <property type="protein sequence ID" value="OAD70344.1"/>
    <property type="molecule type" value="Genomic_DNA"/>
</dbReference>
<dbReference type="InParanoid" id="A0A162NJV2"/>
<proteinExistence type="inferred from homology"/>